<feature type="domain" description="Endoribonuclease YicC-like N-terminal" evidence="6">
    <location>
        <begin position="4"/>
        <end position="158"/>
    </location>
</feature>
<comment type="similarity">
    <text evidence="5">Belongs to the YicC/YloC family.</text>
</comment>
<dbReference type="PANTHER" id="PTHR30636">
    <property type="entry name" value="UPF0701 PROTEIN YICC"/>
    <property type="match status" value="1"/>
</dbReference>
<dbReference type="InterPro" id="IPR005229">
    <property type="entry name" value="YicC/YloC-like"/>
</dbReference>
<evidence type="ECO:0000256" key="4">
    <source>
        <dbReference type="ARBA" id="ARBA00022801"/>
    </source>
</evidence>
<evidence type="ECO:0000256" key="5">
    <source>
        <dbReference type="ARBA" id="ARBA00035648"/>
    </source>
</evidence>
<evidence type="ECO:0000313" key="8">
    <source>
        <dbReference type="EMBL" id="VAW40436.1"/>
    </source>
</evidence>
<feature type="domain" description="Endoribonuclease YicC-like C-terminal" evidence="7">
    <location>
        <begin position="175"/>
        <end position="294"/>
    </location>
</feature>
<dbReference type="GO" id="GO:0016787">
    <property type="term" value="F:hydrolase activity"/>
    <property type="evidence" value="ECO:0007669"/>
    <property type="project" value="UniProtKB-KW"/>
</dbReference>
<comment type="cofactor">
    <cofactor evidence="1">
        <name>a divalent metal cation</name>
        <dbReference type="ChEBI" id="CHEBI:60240"/>
    </cofactor>
</comment>
<dbReference type="Pfam" id="PF08340">
    <property type="entry name" value="YicC-like_C"/>
    <property type="match status" value="1"/>
</dbReference>
<evidence type="ECO:0000259" key="6">
    <source>
        <dbReference type="Pfam" id="PF03755"/>
    </source>
</evidence>
<dbReference type="InterPro" id="IPR013527">
    <property type="entry name" value="YicC-like_N"/>
</dbReference>
<sequence length="294" mass="33805">MRPRSMTGFGRGEAVFEGRTWIAEVRTVNHRFLDLRIILPRPYAALEDRVRSAAAAHHDRGRVEISLQLQGEEAGGLLLLAVNTDLARQYHRCLQQLNDEFGLDDKVRLADMLTLRDLISQQDLDLDPDREWHGISAALDRAFEECRRMREQEGRLLKEDLAKRLADFAATVGAIEQQLPEILQQRQDELKRRITRLLDGVDLDPMRLAQETAILADKCDVTEELVRLRSHISQFTGFLDSDEPVGRRLDFLLQEFLREVNTLASKINNAGVAYLNVEMKNEIEKLREQVQNLE</sequence>
<keyword evidence="3" id="KW-0255">Endonuclease</keyword>
<dbReference type="EMBL" id="UOEY01000102">
    <property type="protein sequence ID" value="VAW40436.1"/>
    <property type="molecule type" value="Genomic_DNA"/>
</dbReference>
<dbReference type="NCBIfam" id="TIGR00255">
    <property type="entry name" value="YicC/YloC family endoribonuclease"/>
    <property type="match status" value="1"/>
</dbReference>
<proteinExistence type="inferred from homology"/>
<dbReference type="PANTHER" id="PTHR30636:SF3">
    <property type="entry name" value="UPF0701 PROTEIN YICC"/>
    <property type="match status" value="1"/>
</dbReference>
<dbReference type="GO" id="GO:0004521">
    <property type="term" value="F:RNA endonuclease activity"/>
    <property type="evidence" value="ECO:0007669"/>
    <property type="project" value="InterPro"/>
</dbReference>
<evidence type="ECO:0000256" key="2">
    <source>
        <dbReference type="ARBA" id="ARBA00022722"/>
    </source>
</evidence>
<keyword evidence="2" id="KW-0540">Nuclease</keyword>
<evidence type="ECO:0000259" key="7">
    <source>
        <dbReference type="Pfam" id="PF08340"/>
    </source>
</evidence>
<keyword evidence="4" id="KW-0378">Hydrolase</keyword>
<gene>
    <name evidence="8" type="ORF">MNBD_DELTA04-1523</name>
</gene>
<reference evidence="8" key="1">
    <citation type="submission" date="2018-06" db="EMBL/GenBank/DDBJ databases">
        <authorList>
            <person name="Zhirakovskaya E."/>
        </authorList>
    </citation>
    <scope>NUCLEOTIDE SEQUENCE</scope>
</reference>
<name>A0A3B0W730_9ZZZZ</name>
<dbReference type="InterPro" id="IPR013551">
    <property type="entry name" value="YicC-like_C"/>
</dbReference>
<protein>
    <submittedName>
        <fullName evidence="8">UPF0701 protein YloC</fullName>
    </submittedName>
</protein>
<accession>A0A3B0W730</accession>
<evidence type="ECO:0000256" key="1">
    <source>
        <dbReference type="ARBA" id="ARBA00001968"/>
    </source>
</evidence>
<evidence type="ECO:0000256" key="3">
    <source>
        <dbReference type="ARBA" id="ARBA00022759"/>
    </source>
</evidence>
<dbReference type="Pfam" id="PF03755">
    <property type="entry name" value="YicC-like_N"/>
    <property type="match status" value="1"/>
</dbReference>
<organism evidence="8">
    <name type="scientific">hydrothermal vent metagenome</name>
    <dbReference type="NCBI Taxonomy" id="652676"/>
    <lineage>
        <taxon>unclassified sequences</taxon>
        <taxon>metagenomes</taxon>
        <taxon>ecological metagenomes</taxon>
    </lineage>
</organism>
<dbReference type="AlphaFoldDB" id="A0A3B0W730"/>